<name>A0A345BVU9_9BACI</name>
<dbReference type="Proteomes" id="UP000252100">
    <property type="component" value="Chromosome"/>
</dbReference>
<dbReference type="OrthoDB" id="1683573at2"/>
<dbReference type="RefSeq" id="WP_114370744.1">
    <property type="nucleotide sequence ID" value="NZ_CP031092.1"/>
</dbReference>
<evidence type="ECO:0000313" key="1">
    <source>
        <dbReference type="EMBL" id="AXF55080.1"/>
    </source>
</evidence>
<dbReference type="Pfam" id="PF14035">
    <property type="entry name" value="YlzJ"/>
    <property type="match status" value="1"/>
</dbReference>
<proteinExistence type="predicted"/>
<gene>
    <name evidence="1" type="ORF">DT065_02980</name>
</gene>
<accession>A0A345BVU9</accession>
<evidence type="ECO:0000313" key="2">
    <source>
        <dbReference type="Proteomes" id="UP000252100"/>
    </source>
</evidence>
<dbReference type="AlphaFoldDB" id="A0A345BVU9"/>
<keyword evidence="2" id="KW-1185">Reference proteome</keyword>
<organism evidence="1 2">
    <name type="scientific">Salicibibacter kimchii</name>
    <dbReference type="NCBI Taxonomy" id="2099786"/>
    <lineage>
        <taxon>Bacteria</taxon>
        <taxon>Bacillati</taxon>
        <taxon>Bacillota</taxon>
        <taxon>Bacilli</taxon>
        <taxon>Bacillales</taxon>
        <taxon>Bacillaceae</taxon>
        <taxon>Salicibibacter</taxon>
    </lineage>
</organism>
<dbReference type="KEGG" id="rue:DT065_02980"/>
<dbReference type="EMBL" id="CP031092">
    <property type="protein sequence ID" value="AXF55080.1"/>
    <property type="molecule type" value="Genomic_DNA"/>
</dbReference>
<dbReference type="InterPro" id="IPR025619">
    <property type="entry name" value="YlzJ"/>
</dbReference>
<reference evidence="1 2" key="1">
    <citation type="journal article" date="2018" name="J. Microbiol.">
        <title>Salicibibacter kimchii gen. nov., sp. nov., a moderately halophilic and alkalitolerant bacterium in the family Bacillaceae, isolated from kimchi.</title>
        <authorList>
            <person name="Jang J.Y."/>
            <person name="Oh Y.J."/>
            <person name="Lim S.K."/>
            <person name="Park H.K."/>
            <person name="Lee C."/>
            <person name="Kim J.Y."/>
            <person name="Lee M.A."/>
            <person name="Choi H.J."/>
        </authorList>
    </citation>
    <scope>NUCLEOTIDE SEQUENCE [LARGE SCALE GENOMIC DNA]</scope>
    <source>
        <strain evidence="1 2">NKC1-1</strain>
    </source>
</reference>
<sequence>MTLYTHLPLEDVMAEKNDTEVKYKDTPSGMVMLQKNEEGAWIVQRLVSPDPNDYLNDAYQPGSRWKTEE</sequence>
<protein>
    <submittedName>
        <fullName evidence="1">Uncharacterized protein</fullName>
    </submittedName>
</protein>